<comment type="caution">
    <text evidence="2">The sequence shown here is derived from an EMBL/GenBank/DDBJ whole genome shotgun (WGS) entry which is preliminary data.</text>
</comment>
<accession>A0A9P1BFJ7</accession>
<dbReference type="EMBL" id="CAMXCT010000007">
    <property type="protein sequence ID" value="CAI3972389.1"/>
    <property type="molecule type" value="Genomic_DNA"/>
</dbReference>
<organism evidence="2">
    <name type="scientific">Cladocopium goreaui</name>
    <dbReference type="NCBI Taxonomy" id="2562237"/>
    <lineage>
        <taxon>Eukaryota</taxon>
        <taxon>Sar</taxon>
        <taxon>Alveolata</taxon>
        <taxon>Dinophyceae</taxon>
        <taxon>Suessiales</taxon>
        <taxon>Symbiodiniaceae</taxon>
        <taxon>Cladocopium</taxon>
    </lineage>
</organism>
<gene>
    <name evidence="2" type="ORF">C1SCF055_LOCUS976</name>
</gene>
<keyword evidence="4" id="KW-1185">Reference proteome</keyword>
<dbReference type="Proteomes" id="UP001152797">
    <property type="component" value="Unassembled WGS sequence"/>
</dbReference>
<proteinExistence type="predicted"/>
<feature type="compositionally biased region" description="Basic and acidic residues" evidence="1">
    <location>
        <begin position="17"/>
        <end position="26"/>
    </location>
</feature>
<protein>
    <submittedName>
        <fullName evidence="3">SAM domain-containing protein</fullName>
    </submittedName>
</protein>
<evidence type="ECO:0000313" key="4">
    <source>
        <dbReference type="Proteomes" id="UP001152797"/>
    </source>
</evidence>
<evidence type="ECO:0000313" key="2">
    <source>
        <dbReference type="EMBL" id="CAI3972389.1"/>
    </source>
</evidence>
<dbReference type="EMBL" id="CAMXCT030000007">
    <property type="protein sequence ID" value="CAL4759701.1"/>
    <property type="molecule type" value="Genomic_DNA"/>
</dbReference>
<reference evidence="2" key="1">
    <citation type="submission" date="2022-10" db="EMBL/GenBank/DDBJ databases">
        <authorList>
            <person name="Chen Y."/>
            <person name="Dougan E. K."/>
            <person name="Chan C."/>
            <person name="Rhodes N."/>
            <person name="Thang M."/>
        </authorList>
    </citation>
    <scope>NUCLEOTIDE SEQUENCE</scope>
</reference>
<evidence type="ECO:0000313" key="3">
    <source>
        <dbReference type="EMBL" id="CAL4759701.1"/>
    </source>
</evidence>
<feature type="region of interest" description="Disordered" evidence="1">
    <location>
        <begin position="1"/>
        <end position="48"/>
    </location>
</feature>
<dbReference type="EMBL" id="CAMXCT020000007">
    <property type="protein sequence ID" value="CAL1125764.1"/>
    <property type="molecule type" value="Genomic_DNA"/>
</dbReference>
<reference evidence="3 4" key="2">
    <citation type="submission" date="2024-05" db="EMBL/GenBank/DDBJ databases">
        <authorList>
            <person name="Chen Y."/>
            <person name="Shah S."/>
            <person name="Dougan E. K."/>
            <person name="Thang M."/>
            <person name="Chan C."/>
        </authorList>
    </citation>
    <scope>NUCLEOTIDE SEQUENCE [LARGE SCALE GENOMIC DNA]</scope>
</reference>
<sequence>MKRRRLLSKQRPPPCYDETKKEDDQVLAHAASSVSAVDESQAGGTDPAESESVYAASAAFLKLWMLMGKKLWTQQMFGKTDEQLQSISINVVLEDILAKAGGKVSMAELLQEKDEFIAATMTVVPKELSRRLLLAVNKPQAPAGRPAQIDSQCVQKTYLLTFSNLDPINAPTREAILETVLQAFDAADYGAPAAVTHACVFREEHGSGKWHFHVATQLSEPCRWIGWKKELTKAGYVAHFANMAVDDHSKHKNMQYAHMLRYLWLPSDKKGLSALDKAPLLWCSGGRKHPPLLDAINGILDSSAVEEKVAERFLQRWAAGKRGPCKFSNLEL</sequence>
<name>A0A9P1BFJ7_9DINO</name>
<evidence type="ECO:0000256" key="1">
    <source>
        <dbReference type="SAM" id="MobiDB-lite"/>
    </source>
</evidence>
<dbReference type="AlphaFoldDB" id="A0A9P1BFJ7"/>
<feature type="compositionally biased region" description="Low complexity" evidence="1">
    <location>
        <begin position="27"/>
        <end position="37"/>
    </location>
</feature>